<dbReference type="InterPro" id="IPR007499">
    <property type="entry name" value="ERF_bacteria_virus"/>
</dbReference>
<feature type="region of interest" description="Disordered" evidence="1">
    <location>
        <begin position="149"/>
        <end position="173"/>
    </location>
</feature>
<dbReference type="Proteomes" id="UP000189883">
    <property type="component" value="Chromosome"/>
</dbReference>
<evidence type="ECO:0000256" key="1">
    <source>
        <dbReference type="SAM" id="MobiDB-lite"/>
    </source>
</evidence>
<dbReference type="RefSeq" id="WP_079206618.1">
    <property type="nucleotide sequence ID" value="NZ_CP011859.1"/>
</dbReference>
<reference evidence="2 3" key="1">
    <citation type="submission" date="2015-06" db="EMBL/GenBank/DDBJ databases">
        <title>R. anatipestifer strain HXb2 is the most virulent strain so far, and the genome sequence would help us uncover the pathogenesis.</title>
        <authorList>
            <person name="Hu Q."/>
            <person name="Qi J."/>
            <person name="Bo H."/>
            <person name="Liu G."/>
            <person name="Tao M."/>
            <person name="Ding Y."/>
            <person name="Xue Y."/>
        </authorList>
    </citation>
    <scope>NUCLEOTIDE SEQUENCE [LARGE SCALE GENOMIC DNA]</scope>
    <source>
        <strain evidence="2 3">HXb2</strain>
    </source>
</reference>
<evidence type="ECO:0000313" key="2">
    <source>
        <dbReference type="EMBL" id="AQY21374.1"/>
    </source>
</evidence>
<gene>
    <name evidence="2" type="ORF">AB406_0415</name>
</gene>
<feature type="compositionally biased region" description="Polar residues" evidence="1">
    <location>
        <begin position="151"/>
        <end position="168"/>
    </location>
</feature>
<sequence length="220" mass="25112">MNIYQKLLQIQAKVNGLGKDASSGNGNYSYQYVSGAKVLEFVRPLMNELGLILKQEILSIENDRQDYTIKSGPKSEILSKVMMKFTWIDTETGEKDENLFGANGQNDWEKGLGSALTYAERYFLLKFFHIPTDEDDIDNDLRKKIDEENLNKPNSKSTQAPASANNERTAWLNENDPNWKRIEKWISAGKKPTLQQIKDTLKVAVSKKTAETLKNKYNIQ</sequence>
<name>A0A1S7DQJ1_RIEAN</name>
<proteinExistence type="predicted"/>
<protein>
    <recommendedName>
        <fullName evidence="4">Single-stranded DNA-binding protein</fullName>
    </recommendedName>
</protein>
<dbReference type="EMBL" id="CP011859">
    <property type="protein sequence ID" value="AQY21374.1"/>
    <property type="molecule type" value="Genomic_DNA"/>
</dbReference>
<dbReference type="Pfam" id="PF04404">
    <property type="entry name" value="ERF"/>
    <property type="match status" value="1"/>
</dbReference>
<dbReference type="AlphaFoldDB" id="A0A1S7DQJ1"/>
<accession>A0A1S7DQJ1</accession>
<evidence type="ECO:0000313" key="3">
    <source>
        <dbReference type="Proteomes" id="UP000189883"/>
    </source>
</evidence>
<organism evidence="2 3">
    <name type="scientific">Riemerella anatipestifer</name>
    <name type="common">Moraxella anatipestifer</name>
    <dbReference type="NCBI Taxonomy" id="34085"/>
    <lineage>
        <taxon>Bacteria</taxon>
        <taxon>Pseudomonadati</taxon>
        <taxon>Bacteroidota</taxon>
        <taxon>Flavobacteriia</taxon>
        <taxon>Flavobacteriales</taxon>
        <taxon>Weeksellaceae</taxon>
        <taxon>Riemerella</taxon>
    </lineage>
</organism>
<evidence type="ECO:0008006" key="4">
    <source>
        <dbReference type="Google" id="ProtNLM"/>
    </source>
</evidence>